<protein>
    <submittedName>
        <fullName evidence="2">CCD17 protein</fullName>
    </submittedName>
</protein>
<evidence type="ECO:0000313" key="3">
    <source>
        <dbReference type="Proteomes" id="UP000542434"/>
    </source>
</evidence>
<gene>
    <name evidence="2" type="primary">Ccdc17</name>
    <name evidence="2" type="ORF">CICNIG_R09088</name>
</gene>
<dbReference type="PANTHER" id="PTHR33820:SF4">
    <property type="entry name" value="COILED-COIL DOMAIN-CONTAINING PROTEIN 17"/>
    <property type="match status" value="1"/>
</dbReference>
<proteinExistence type="predicted"/>
<dbReference type="AlphaFoldDB" id="A0A7K8V777"/>
<evidence type="ECO:0000256" key="1">
    <source>
        <dbReference type="SAM" id="Coils"/>
    </source>
</evidence>
<feature type="non-terminal residue" evidence="2">
    <location>
        <position position="138"/>
    </location>
</feature>
<keyword evidence="3" id="KW-1185">Reference proteome</keyword>
<reference evidence="2 3" key="1">
    <citation type="submission" date="2019-09" db="EMBL/GenBank/DDBJ databases">
        <title>Bird 10,000 Genomes (B10K) Project - Family phase.</title>
        <authorList>
            <person name="Zhang G."/>
        </authorList>
    </citation>
    <scope>NUCLEOTIDE SEQUENCE [LARGE SCALE GENOMIC DNA]</scope>
    <source>
        <strain evidence="2">B10K-DU-001-07</strain>
        <tissue evidence="2">Muscle</tissue>
    </source>
</reference>
<accession>A0A7K8V777</accession>
<comment type="caution">
    <text evidence="2">The sequence shown here is derived from an EMBL/GenBank/DDBJ whole genome shotgun (WGS) entry which is preliminary data.</text>
</comment>
<feature type="coiled-coil region" evidence="1">
    <location>
        <begin position="56"/>
        <end position="115"/>
    </location>
</feature>
<name>A0A7K8V777_9STRI</name>
<keyword evidence="1" id="KW-0175">Coiled coil</keyword>
<dbReference type="Proteomes" id="UP000542434">
    <property type="component" value="Unassembled WGS sequence"/>
</dbReference>
<organism evidence="2 3">
    <name type="scientific">Ciccaba nigrolineata</name>
    <dbReference type="NCBI Taxonomy" id="1118524"/>
    <lineage>
        <taxon>Eukaryota</taxon>
        <taxon>Metazoa</taxon>
        <taxon>Chordata</taxon>
        <taxon>Craniata</taxon>
        <taxon>Vertebrata</taxon>
        <taxon>Euteleostomi</taxon>
        <taxon>Archelosauria</taxon>
        <taxon>Archosauria</taxon>
        <taxon>Dinosauria</taxon>
        <taxon>Saurischia</taxon>
        <taxon>Theropoda</taxon>
        <taxon>Coelurosauria</taxon>
        <taxon>Aves</taxon>
        <taxon>Neognathae</taxon>
        <taxon>Neoaves</taxon>
        <taxon>Telluraves</taxon>
        <taxon>Strigiformes</taxon>
        <taxon>Strigidae</taxon>
        <taxon>Ciccaba</taxon>
    </lineage>
</organism>
<sequence length="138" mass="14886">ALRLAYLHAGGHNPAILDQLLQLQVEATALEKGPLGLCGGRRMAPAVRAEPPSPGAQGLDEALLAVEVENQRLEDELLALKARRERQANAGSRAAQRHMEELAQLQAEVGMLQCHMEQTGPRLSQTILPPPMAPQLLP</sequence>
<dbReference type="InterPro" id="IPR038800">
    <property type="entry name" value="CCDC17"/>
</dbReference>
<feature type="non-terminal residue" evidence="2">
    <location>
        <position position="1"/>
    </location>
</feature>
<dbReference type="EMBL" id="VWZC01006469">
    <property type="protein sequence ID" value="NXF62555.1"/>
    <property type="molecule type" value="Genomic_DNA"/>
</dbReference>
<evidence type="ECO:0000313" key="2">
    <source>
        <dbReference type="EMBL" id="NXF62555.1"/>
    </source>
</evidence>
<dbReference type="PANTHER" id="PTHR33820">
    <property type="entry name" value="COILED-COIL DOMAIN-CONTAINING PROTEIN 17"/>
    <property type="match status" value="1"/>
</dbReference>